<evidence type="ECO:0000256" key="5">
    <source>
        <dbReference type="ARBA" id="ARBA00022777"/>
    </source>
</evidence>
<dbReference type="Pfam" id="PF00512">
    <property type="entry name" value="HisKA"/>
    <property type="match status" value="1"/>
</dbReference>
<dbReference type="InterPro" id="IPR005467">
    <property type="entry name" value="His_kinase_dom"/>
</dbReference>
<dbReference type="PROSITE" id="PS50113">
    <property type="entry name" value="PAC"/>
    <property type="match status" value="1"/>
</dbReference>
<gene>
    <name evidence="11" type="ORF">SM757_09265</name>
</gene>
<dbReference type="Pfam" id="PF02518">
    <property type="entry name" value="HATPase_c"/>
    <property type="match status" value="1"/>
</dbReference>
<dbReference type="PANTHER" id="PTHR42878:SF13">
    <property type="entry name" value="HISTIDINE KINASE"/>
    <property type="match status" value="1"/>
</dbReference>
<keyword evidence="4" id="KW-0808">Transferase</keyword>
<comment type="caution">
    <text evidence="11">The sequence shown here is derived from an EMBL/GenBank/DDBJ whole genome shotgun (WGS) entry which is preliminary data.</text>
</comment>
<dbReference type="InterPro" id="IPR000014">
    <property type="entry name" value="PAS"/>
</dbReference>
<dbReference type="Proteomes" id="UP001293718">
    <property type="component" value="Unassembled WGS sequence"/>
</dbReference>
<evidence type="ECO:0000256" key="4">
    <source>
        <dbReference type="ARBA" id="ARBA00022679"/>
    </source>
</evidence>
<dbReference type="Gene3D" id="3.30.450.20">
    <property type="entry name" value="PAS domain"/>
    <property type="match status" value="1"/>
</dbReference>
<dbReference type="Gene3D" id="1.10.287.130">
    <property type="match status" value="1"/>
</dbReference>
<proteinExistence type="predicted"/>
<dbReference type="SUPFAM" id="SSF55785">
    <property type="entry name" value="PYP-like sensor domain (PAS domain)"/>
    <property type="match status" value="1"/>
</dbReference>
<dbReference type="InterPro" id="IPR003661">
    <property type="entry name" value="HisK_dim/P_dom"/>
</dbReference>
<accession>A0ABU5ICB1</accession>
<keyword evidence="12" id="KW-1185">Reference proteome</keyword>
<reference evidence="11 12" key="1">
    <citation type="submission" date="2023-11" db="EMBL/GenBank/DDBJ databases">
        <title>Draft genome of Azohydromonas lata strain H1 (DSM1123), a polyhydroxyalkanoate producer.</title>
        <authorList>
            <person name="Traversa D."/>
            <person name="D'Addabbo P."/>
            <person name="Pazzani C."/>
            <person name="Manzari C."/>
            <person name="Chiara M."/>
            <person name="Scrascia M."/>
        </authorList>
    </citation>
    <scope>NUCLEOTIDE SEQUENCE [LARGE SCALE GENOMIC DNA]</scope>
    <source>
        <strain evidence="11 12">H1</strain>
    </source>
</reference>
<evidence type="ECO:0000256" key="7">
    <source>
        <dbReference type="SAM" id="MobiDB-lite"/>
    </source>
</evidence>
<dbReference type="SMART" id="SM00387">
    <property type="entry name" value="HATPase_c"/>
    <property type="match status" value="1"/>
</dbReference>
<dbReference type="EMBL" id="JAXOJX010000011">
    <property type="protein sequence ID" value="MDZ5456764.1"/>
    <property type="molecule type" value="Genomic_DNA"/>
</dbReference>
<feature type="region of interest" description="Disordered" evidence="7">
    <location>
        <begin position="1"/>
        <end position="22"/>
    </location>
</feature>
<dbReference type="EC" id="2.7.13.3" evidence="2"/>
<dbReference type="InterPro" id="IPR036097">
    <property type="entry name" value="HisK_dim/P_sf"/>
</dbReference>
<sequence>MQPPEPANRPAPAAQPVEGDGTASPFEQLLQRRNQIESILQVVVGDDGVVVQDFTGRIVYANEPAARLLGDDTVTALLRTPSADLLAHLVIHDEAGRDVSGELPGTAILRGSPPGERTLRIRNAAARERWVTVRTLAMRDDRGTVATSVSIFRDVTEQRRTAEFRENLLGIASHDLRNPLSAISTAAAVLARFPDRLDSSTAAKLVRQIQTSTDRATRLVRDLLDLTQAQLGGGIPVARREVDVEALVAGAVEEVTTALPDRTMVLNCSQAGTAYWDPDRISQVLGNLLSNAMTYGTPDKTITVDVCPALSTVAIAVHNHGPAIAADELPRVFEPFMRGVTAPNPQRSVGLGLYVVKEVVAAHGGTVSVMSGPHSGTKFTVILPRQL</sequence>
<feature type="domain" description="PAC" evidence="10">
    <location>
        <begin position="115"/>
        <end position="167"/>
    </location>
</feature>
<comment type="catalytic activity">
    <reaction evidence="1">
        <text>ATP + protein L-histidine = ADP + protein N-phospho-L-histidine.</text>
        <dbReference type="EC" id="2.7.13.3"/>
    </reaction>
</comment>
<evidence type="ECO:0000259" key="8">
    <source>
        <dbReference type="PROSITE" id="PS50109"/>
    </source>
</evidence>
<keyword evidence="3" id="KW-0597">Phosphoprotein</keyword>
<dbReference type="SUPFAM" id="SSF55874">
    <property type="entry name" value="ATPase domain of HSP90 chaperone/DNA topoisomerase II/histidine kinase"/>
    <property type="match status" value="1"/>
</dbReference>
<dbReference type="SUPFAM" id="SSF47384">
    <property type="entry name" value="Homodimeric domain of signal transducing histidine kinase"/>
    <property type="match status" value="1"/>
</dbReference>
<dbReference type="RefSeq" id="WP_322465203.1">
    <property type="nucleotide sequence ID" value="NZ_JAXOJX010000011.1"/>
</dbReference>
<dbReference type="Pfam" id="PF13426">
    <property type="entry name" value="PAS_9"/>
    <property type="match status" value="1"/>
</dbReference>
<dbReference type="InterPro" id="IPR036890">
    <property type="entry name" value="HATPase_C_sf"/>
</dbReference>
<dbReference type="PANTHER" id="PTHR42878">
    <property type="entry name" value="TWO-COMPONENT HISTIDINE KINASE"/>
    <property type="match status" value="1"/>
</dbReference>
<feature type="domain" description="Histidine kinase" evidence="8">
    <location>
        <begin position="171"/>
        <end position="387"/>
    </location>
</feature>
<dbReference type="InterPro" id="IPR035965">
    <property type="entry name" value="PAS-like_dom_sf"/>
</dbReference>
<organism evidence="11 12">
    <name type="scientific">Azohydromonas lata</name>
    <dbReference type="NCBI Taxonomy" id="45677"/>
    <lineage>
        <taxon>Bacteria</taxon>
        <taxon>Pseudomonadati</taxon>
        <taxon>Pseudomonadota</taxon>
        <taxon>Betaproteobacteria</taxon>
        <taxon>Burkholderiales</taxon>
        <taxon>Sphaerotilaceae</taxon>
        <taxon>Azohydromonas</taxon>
    </lineage>
</organism>
<dbReference type="SMART" id="SM00388">
    <property type="entry name" value="HisKA"/>
    <property type="match status" value="1"/>
</dbReference>
<evidence type="ECO:0000256" key="6">
    <source>
        <dbReference type="ARBA" id="ARBA00023136"/>
    </source>
</evidence>
<feature type="domain" description="PAS" evidence="9">
    <location>
        <begin position="32"/>
        <end position="70"/>
    </location>
</feature>
<dbReference type="PROSITE" id="PS50112">
    <property type="entry name" value="PAS"/>
    <property type="match status" value="1"/>
</dbReference>
<dbReference type="PRINTS" id="PR00344">
    <property type="entry name" value="BCTRLSENSOR"/>
</dbReference>
<evidence type="ECO:0000313" key="11">
    <source>
        <dbReference type="EMBL" id="MDZ5456764.1"/>
    </source>
</evidence>
<evidence type="ECO:0000259" key="10">
    <source>
        <dbReference type="PROSITE" id="PS50113"/>
    </source>
</evidence>
<dbReference type="CDD" id="cd00075">
    <property type="entry name" value="HATPase"/>
    <property type="match status" value="1"/>
</dbReference>
<dbReference type="InterPro" id="IPR003594">
    <property type="entry name" value="HATPase_dom"/>
</dbReference>
<name>A0ABU5ICB1_9BURK</name>
<dbReference type="InterPro" id="IPR050351">
    <property type="entry name" value="BphY/WalK/GraS-like"/>
</dbReference>
<evidence type="ECO:0000256" key="3">
    <source>
        <dbReference type="ARBA" id="ARBA00022553"/>
    </source>
</evidence>
<evidence type="ECO:0000313" key="12">
    <source>
        <dbReference type="Proteomes" id="UP001293718"/>
    </source>
</evidence>
<dbReference type="CDD" id="cd00130">
    <property type="entry name" value="PAS"/>
    <property type="match status" value="1"/>
</dbReference>
<dbReference type="CDD" id="cd00082">
    <property type="entry name" value="HisKA"/>
    <property type="match status" value="1"/>
</dbReference>
<keyword evidence="6" id="KW-0472">Membrane</keyword>
<dbReference type="PROSITE" id="PS50109">
    <property type="entry name" value="HIS_KIN"/>
    <property type="match status" value="1"/>
</dbReference>
<evidence type="ECO:0000259" key="9">
    <source>
        <dbReference type="PROSITE" id="PS50112"/>
    </source>
</evidence>
<dbReference type="InterPro" id="IPR000700">
    <property type="entry name" value="PAS-assoc_C"/>
</dbReference>
<protein>
    <recommendedName>
        <fullName evidence="2">histidine kinase</fullName>
        <ecNumber evidence="2">2.7.13.3</ecNumber>
    </recommendedName>
</protein>
<evidence type="ECO:0000256" key="1">
    <source>
        <dbReference type="ARBA" id="ARBA00000085"/>
    </source>
</evidence>
<keyword evidence="5 11" id="KW-0418">Kinase</keyword>
<dbReference type="Gene3D" id="3.30.565.10">
    <property type="entry name" value="Histidine kinase-like ATPase, C-terminal domain"/>
    <property type="match status" value="1"/>
</dbReference>
<dbReference type="GO" id="GO:0016301">
    <property type="term" value="F:kinase activity"/>
    <property type="evidence" value="ECO:0007669"/>
    <property type="project" value="UniProtKB-KW"/>
</dbReference>
<dbReference type="InterPro" id="IPR004358">
    <property type="entry name" value="Sig_transdc_His_kin-like_C"/>
</dbReference>
<evidence type="ECO:0000256" key="2">
    <source>
        <dbReference type="ARBA" id="ARBA00012438"/>
    </source>
</evidence>